<reference evidence="2" key="1">
    <citation type="submission" date="2015-10" db="EMBL/GenBank/DDBJ databases">
        <authorList>
            <person name="Gilbert D.G."/>
        </authorList>
    </citation>
    <scope>NUCLEOTIDE SEQUENCE</scope>
</reference>
<feature type="domain" description="Carboxymuconolactone decarboxylase-like" evidence="1">
    <location>
        <begin position="41"/>
        <end position="81"/>
    </location>
</feature>
<dbReference type="AlphaFoldDB" id="A0A160VE63"/>
<protein>
    <submittedName>
        <fullName evidence="2">Uncharacterized peroxidase-related enzyme subfamily</fullName>
    </submittedName>
</protein>
<organism evidence="2">
    <name type="scientific">hydrothermal vent metagenome</name>
    <dbReference type="NCBI Taxonomy" id="652676"/>
    <lineage>
        <taxon>unclassified sequences</taxon>
        <taxon>metagenomes</taxon>
        <taxon>ecological metagenomes</taxon>
    </lineage>
</organism>
<evidence type="ECO:0000313" key="2">
    <source>
        <dbReference type="EMBL" id="CUV08502.1"/>
    </source>
</evidence>
<dbReference type="GO" id="GO:0051920">
    <property type="term" value="F:peroxiredoxin activity"/>
    <property type="evidence" value="ECO:0007669"/>
    <property type="project" value="InterPro"/>
</dbReference>
<keyword evidence="2" id="KW-0575">Peroxidase</keyword>
<keyword evidence="2" id="KW-0560">Oxidoreductase</keyword>
<dbReference type="Gene3D" id="1.20.1290.10">
    <property type="entry name" value="AhpD-like"/>
    <property type="match status" value="1"/>
</dbReference>
<accession>A0A160VE63</accession>
<dbReference type="InterPro" id="IPR029032">
    <property type="entry name" value="AhpD-like"/>
</dbReference>
<evidence type="ECO:0000259" key="1">
    <source>
        <dbReference type="Pfam" id="PF02627"/>
    </source>
</evidence>
<sequence length="81" mass="9289">MAFIKTVDPQDAEGIVKQEYDKGIRRSGRVFNILKIMSLSPAALRESMRLYLAIMYGESELSRAQREMLATVVSQVNHCYY</sequence>
<dbReference type="EMBL" id="FAXC01000078">
    <property type="protein sequence ID" value="CUV08502.1"/>
    <property type="molecule type" value="Genomic_DNA"/>
</dbReference>
<proteinExistence type="predicted"/>
<dbReference type="SUPFAM" id="SSF69118">
    <property type="entry name" value="AhpD-like"/>
    <property type="match status" value="1"/>
</dbReference>
<name>A0A160VE63_9ZZZZ</name>
<dbReference type="Pfam" id="PF02627">
    <property type="entry name" value="CMD"/>
    <property type="match status" value="1"/>
</dbReference>
<gene>
    <name evidence="2" type="ORF">MGWOODY_Mmi1799</name>
</gene>
<dbReference type="InterPro" id="IPR003779">
    <property type="entry name" value="CMD-like"/>
</dbReference>